<dbReference type="EMBL" id="LT985188">
    <property type="protein sequence ID" value="SPD88247.1"/>
    <property type="molecule type" value="Genomic_DNA"/>
</dbReference>
<gene>
    <name evidence="2" type="ORF">MPLG2_3217</name>
</gene>
<proteinExistence type="predicted"/>
<evidence type="ECO:0000256" key="1">
    <source>
        <dbReference type="SAM" id="MobiDB-lite"/>
    </source>
</evidence>
<protein>
    <submittedName>
        <fullName evidence="2">Uncharacterized protein</fullName>
    </submittedName>
</protein>
<dbReference type="Proteomes" id="UP000238164">
    <property type="component" value="Chromosome 1"/>
</dbReference>
<accession>A0A2N9JLC7</accession>
<name>A0A2N9JLC7_9ACTN</name>
<evidence type="ECO:0000313" key="2">
    <source>
        <dbReference type="EMBL" id="SPD88247.1"/>
    </source>
</evidence>
<feature type="region of interest" description="Disordered" evidence="1">
    <location>
        <begin position="1"/>
        <end position="40"/>
    </location>
</feature>
<reference evidence="2 3" key="1">
    <citation type="submission" date="2018-02" db="EMBL/GenBank/DDBJ databases">
        <authorList>
            <person name="Cohen D.B."/>
            <person name="Kent A.D."/>
        </authorList>
    </citation>
    <scope>NUCLEOTIDE SEQUENCE [LARGE SCALE GENOMIC DNA]</scope>
    <source>
        <strain evidence="2">1</strain>
    </source>
</reference>
<evidence type="ECO:0000313" key="3">
    <source>
        <dbReference type="Proteomes" id="UP000238164"/>
    </source>
</evidence>
<keyword evidence="3" id="KW-1185">Reference proteome</keyword>
<sequence>MGTVPNSRHPPSRRKMGTVPNSRHPPSQRKGDSPVIPGLP</sequence>
<dbReference type="AlphaFoldDB" id="A0A2N9JLC7"/>
<organism evidence="2 3">
    <name type="scientific">Micropruina glycogenica</name>
    <dbReference type="NCBI Taxonomy" id="75385"/>
    <lineage>
        <taxon>Bacteria</taxon>
        <taxon>Bacillati</taxon>
        <taxon>Actinomycetota</taxon>
        <taxon>Actinomycetes</taxon>
        <taxon>Propionibacteriales</taxon>
        <taxon>Nocardioidaceae</taxon>
        <taxon>Micropruina</taxon>
    </lineage>
</organism>
<dbReference type="KEGG" id="mgg:MPLG2_3217"/>